<evidence type="ECO:0000259" key="6">
    <source>
        <dbReference type="Pfam" id="PF00460"/>
    </source>
</evidence>
<evidence type="ECO:0000259" key="7">
    <source>
        <dbReference type="Pfam" id="PF06429"/>
    </source>
</evidence>
<organism evidence="10 11">
    <name type="scientific">Cedecea colo</name>
    <dbReference type="NCBI Taxonomy" id="2552946"/>
    <lineage>
        <taxon>Bacteria</taxon>
        <taxon>Pseudomonadati</taxon>
        <taxon>Pseudomonadota</taxon>
        <taxon>Gammaproteobacteria</taxon>
        <taxon>Enterobacterales</taxon>
        <taxon>Enterobacteriaceae</taxon>
        <taxon>Cedecea</taxon>
    </lineage>
</organism>
<evidence type="ECO:0000256" key="2">
    <source>
        <dbReference type="ARBA" id="ARBA00009677"/>
    </source>
</evidence>
<feature type="domain" description="Flagellar hook protein FlgE/F/G-like D1" evidence="9">
    <location>
        <begin position="77"/>
        <end position="153"/>
    </location>
</feature>
<keyword evidence="11" id="KW-1185">Reference proteome</keyword>
<dbReference type="InterPro" id="IPR010930">
    <property type="entry name" value="Flg_bb/hook_C_dom"/>
</dbReference>
<feature type="domain" description="Flagellar basal-body/hook protein C-terminal" evidence="7">
    <location>
        <begin position="365"/>
        <end position="407"/>
    </location>
</feature>
<gene>
    <name evidence="10" type="ORF">E2L00_14550</name>
</gene>
<dbReference type="Gene3D" id="2.60.98.20">
    <property type="entry name" value="Flagellar hook protein FlgE"/>
    <property type="match status" value="1"/>
</dbReference>
<reference evidence="10 11" key="1">
    <citation type="journal article" date="2020" name="Microorganisms">
        <title>Polyphasic Characterisation of Cedecea colo sp. nov., a New Enteric Bacterium Isolated from the Koala Hindgut.</title>
        <authorList>
            <person name="Boath J.M."/>
            <person name="Dakhal S."/>
            <person name="Van T.T.H."/>
            <person name="Moore R.J."/>
            <person name="Dekiwadia C."/>
            <person name="Macreadie I.G."/>
        </authorList>
    </citation>
    <scope>NUCLEOTIDE SEQUENCE [LARGE SCALE GENOMIC DNA]</scope>
    <source>
        <strain evidence="10 11">ZA</strain>
    </source>
</reference>
<accession>A0ABX0VNW7</accession>
<feature type="domain" description="Flagellar hook protein FlgE D2" evidence="8">
    <location>
        <begin position="157"/>
        <end position="289"/>
    </location>
</feature>
<dbReference type="InterPro" id="IPR037925">
    <property type="entry name" value="FlgE/F/G-like"/>
</dbReference>
<comment type="similarity">
    <text evidence="2 5">Belongs to the flagella basal body rod proteins family.</text>
</comment>
<keyword evidence="10" id="KW-0282">Flagellum</keyword>
<sequence length="408" mass="42622">MGFSQGLSGLSSASQALDVVGNNIANSQTVGFKSGSIAFADVFAGSQIGMGVQVSSVNQNFSDGVLGQGNSSLDMGISGNGFFRLVNDAGSVFYSRNGQFKSDENGFIVNNQGMYLTGYQATGTPPTIQAGAAIGPIQIPSGQMQARASDSGTMKGNLDSGTKIIDPAGNPFDPADSKSYSSVTQVDAYDSLGNKHTVNVYFVKTANNKWTTHSSDTTSPNLDADGKPVYQLMDIEFDPSGQLVTNPAKLNVQGASYNGGSELNFDLDMAGMTQQAADTAMDSPSTDGYPPGLMNGYVVGDSGEIIASYSNGQKQLLGQVVLSNFTNPGGLASEGNNCWSETPVSGQPVSGISGTGNLGTLYGNRLEASNVDLSKEMVNMIVYQRNYQSNSQTIKTQSELLQILSNMS</sequence>
<dbReference type="Pfam" id="PF00460">
    <property type="entry name" value="Flg_bb_rod"/>
    <property type="match status" value="1"/>
</dbReference>
<dbReference type="EMBL" id="SOYS01000006">
    <property type="protein sequence ID" value="NIY48693.1"/>
    <property type="molecule type" value="Genomic_DNA"/>
</dbReference>
<dbReference type="InterPro" id="IPR011491">
    <property type="entry name" value="FlgE_D2"/>
</dbReference>
<dbReference type="SUPFAM" id="SSF117143">
    <property type="entry name" value="Flagellar hook protein flgE"/>
    <property type="match status" value="1"/>
</dbReference>
<comment type="function">
    <text evidence="5">A flexible structure which links the flagellar filament to the drive apparatus in the basal body.</text>
</comment>
<name>A0ABX0VNW7_9ENTR</name>
<comment type="caution">
    <text evidence="10">The sequence shown here is derived from an EMBL/GenBank/DDBJ whole genome shotgun (WGS) entry which is preliminary data.</text>
</comment>
<evidence type="ECO:0000313" key="11">
    <source>
        <dbReference type="Proteomes" id="UP000697927"/>
    </source>
</evidence>
<dbReference type="NCBIfam" id="NF004238">
    <property type="entry name" value="PRK05682.1-1"/>
    <property type="match status" value="1"/>
</dbReference>
<dbReference type="InterPro" id="IPR037058">
    <property type="entry name" value="Falgellar_hook_FlgE_sf"/>
</dbReference>
<protein>
    <recommendedName>
        <fullName evidence="3 5">Flagellar hook protein FlgE</fullName>
    </recommendedName>
</protein>
<evidence type="ECO:0000313" key="10">
    <source>
        <dbReference type="EMBL" id="NIY48693.1"/>
    </source>
</evidence>
<dbReference type="RefSeq" id="WP_167612762.1">
    <property type="nucleotide sequence ID" value="NZ_SOYS01000006.1"/>
</dbReference>
<evidence type="ECO:0000256" key="4">
    <source>
        <dbReference type="ARBA" id="ARBA00023143"/>
    </source>
</evidence>
<keyword evidence="10" id="KW-0966">Cell projection</keyword>
<keyword evidence="4 5" id="KW-0975">Bacterial flagellum</keyword>
<proteinExistence type="inferred from homology"/>
<dbReference type="InterPro" id="IPR053967">
    <property type="entry name" value="LlgE_F_G-like_D1"/>
</dbReference>
<dbReference type="NCBIfam" id="TIGR03506">
    <property type="entry name" value="FlgEFG_subfam"/>
    <property type="match status" value="1"/>
</dbReference>
<evidence type="ECO:0000259" key="9">
    <source>
        <dbReference type="Pfam" id="PF22692"/>
    </source>
</evidence>
<dbReference type="PANTHER" id="PTHR30435:SF1">
    <property type="entry name" value="FLAGELLAR HOOK PROTEIN FLGE"/>
    <property type="match status" value="1"/>
</dbReference>
<comment type="subcellular location">
    <subcellularLocation>
        <location evidence="1 5">Bacterial flagellum basal body</location>
    </subcellularLocation>
</comment>
<dbReference type="Pfam" id="PF22692">
    <property type="entry name" value="LlgE_F_G_D1"/>
    <property type="match status" value="1"/>
</dbReference>
<keyword evidence="10" id="KW-0969">Cilium</keyword>
<dbReference type="InterPro" id="IPR020013">
    <property type="entry name" value="Flagellar_FlgE/F/G"/>
</dbReference>
<dbReference type="PANTHER" id="PTHR30435">
    <property type="entry name" value="FLAGELLAR PROTEIN"/>
    <property type="match status" value="1"/>
</dbReference>
<dbReference type="Proteomes" id="UP000697927">
    <property type="component" value="Unassembled WGS sequence"/>
</dbReference>
<evidence type="ECO:0000256" key="3">
    <source>
        <dbReference type="ARBA" id="ARBA00019015"/>
    </source>
</evidence>
<evidence type="ECO:0000256" key="1">
    <source>
        <dbReference type="ARBA" id="ARBA00004117"/>
    </source>
</evidence>
<evidence type="ECO:0000256" key="5">
    <source>
        <dbReference type="RuleBase" id="RU362116"/>
    </source>
</evidence>
<evidence type="ECO:0000259" key="8">
    <source>
        <dbReference type="Pfam" id="PF07559"/>
    </source>
</evidence>
<dbReference type="InterPro" id="IPR001444">
    <property type="entry name" value="Flag_bb_rod_N"/>
</dbReference>
<feature type="domain" description="Flagellar basal body rod protein N-terminal" evidence="6">
    <location>
        <begin position="6"/>
        <end position="33"/>
    </location>
</feature>
<dbReference type="Pfam" id="PF07559">
    <property type="entry name" value="FlgE_D2"/>
    <property type="match status" value="1"/>
</dbReference>
<dbReference type="Pfam" id="PF06429">
    <property type="entry name" value="Flg_bbr_C"/>
    <property type="match status" value="1"/>
</dbReference>